<feature type="transmembrane region" description="Helical" evidence="1">
    <location>
        <begin position="15"/>
        <end position="37"/>
    </location>
</feature>
<dbReference type="Proteomes" id="UP001479436">
    <property type="component" value="Unassembled WGS sequence"/>
</dbReference>
<feature type="transmembrane region" description="Helical" evidence="1">
    <location>
        <begin position="114"/>
        <end position="133"/>
    </location>
</feature>
<keyword evidence="1" id="KW-1133">Transmembrane helix</keyword>
<keyword evidence="3" id="KW-1185">Reference proteome</keyword>
<reference evidence="2 3" key="1">
    <citation type="submission" date="2023-04" db="EMBL/GenBank/DDBJ databases">
        <title>Genome of Basidiobolus ranarum AG-B5.</title>
        <authorList>
            <person name="Stajich J.E."/>
            <person name="Carter-House D."/>
            <person name="Gryganskyi A."/>
        </authorList>
    </citation>
    <scope>NUCLEOTIDE SEQUENCE [LARGE SCALE GENOMIC DNA]</scope>
    <source>
        <strain evidence="2 3">AG-B5</strain>
    </source>
</reference>
<feature type="transmembrane region" description="Helical" evidence="1">
    <location>
        <begin position="163"/>
        <end position="187"/>
    </location>
</feature>
<evidence type="ECO:0000313" key="3">
    <source>
        <dbReference type="Proteomes" id="UP001479436"/>
    </source>
</evidence>
<proteinExistence type="predicted"/>
<comment type="caution">
    <text evidence="2">The sequence shown here is derived from an EMBL/GenBank/DDBJ whole genome shotgun (WGS) entry which is preliminary data.</text>
</comment>
<keyword evidence="1" id="KW-0812">Transmembrane</keyword>
<sequence>MASPAMNAEERAEILFQKISIALVAMSMVVFISNFYHSYQLHRRNRQPIYTLCLVQSAIGCFCMIVNVFMDFTLNFLCHFRVYSSACLYMISFICIELILLMKAYYCNNRAKSVLFPGCGLLTICFGCSLWNLSTIQVSDMAEFHLYEGAPALRSCSVHVESIAIIALIIADNLLNFYLTICFLTNIYHSYKFNRSNLFATLLRDGTLYSLVTSASSVIIVTLTVTNVLGTRSSTLFAASWAVSSKFTVEQFRNAEKARSRNVIIKGPSDLPYGKNKTTDFATTQFNYSSAEASTSH</sequence>
<feature type="transmembrane region" description="Helical" evidence="1">
    <location>
        <begin position="82"/>
        <end position="102"/>
    </location>
</feature>
<gene>
    <name evidence="2" type="ORF">K7432_000199</name>
</gene>
<evidence type="ECO:0000313" key="2">
    <source>
        <dbReference type="EMBL" id="KAK9729514.1"/>
    </source>
</evidence>
<feature type="transmembrane region" description="Helical" evidence="1">
    <location>
        <begin position="49"/>
        <end position="70"/>
    </location>
</feature>
<organism evidence="2 3">
    <name type="scientific">Basidiobolus ranarum</name>
    <dbReference type="NCBI Taxonomy" id="34480"/>
    <lineage>
        <taxon>Eukaryota</taxon>
        <taxon>Fungi</taxon>
        <taxon>Fungi incertae sedis</taxon>
        <taxon>Zoopagomycota</taxon>
        <taxon>Entomophthoromycotina</taxon>
        <taxon>Basidiobolomycetes</taxon>
        <taxon>Basidiobolales</taxon>
        <taxon>Basidiobolaceae</taxon>
        <taxon>Basidiobolus</taxon>
    </lineage>
</organism>
<protein>
    <submittedName>
        <fullName evidence="2">Uncharacterized protein</fullName>
    </submittedName>
</protein>
<evidence type="ECO:0000256" key="1">
    <source>
        <dbReference type="SAM" id="Phobius"/>
    </source>
</evidence>
<accession>A0ABR2WBH1</accession>
<keyword evidence="1" id="KW-0472">Membrane</keyword>
<dbReference type="EMBL" id="JASJQH010006879">
    <property type="protein sequence ID" value="KAK9729514.1"/>
    <property type="molecule type" value="Genomic_DNA"/>
</dbReference>
<feature type="transmembrane region" description="Helical" evidence="1">
    <location>
        <begin position="208"/>
        <end position="230"/>
    </location>
</feature>
<name>A0ABR2WBH1_9FUNG</name>